<feature type="region of interest" description="Disordered" evidence="1">
    <location>
        <begin position="128"/>
        <end position="168"/>
    </location>
</feature>
<organism evidence="2 3">
    <name type="scientific">Eschrichtius robustus</name>
    <name type="common">California gray whale</name>
    <name type="synonym">Eschrichtius gibbosus</name>
    <dbReference type="NCBI Taxonomy" id="9764"/>
    <lineage>
        <taxon>Eukaryota</taxon>
        <taxon>Metazoa</taxon>
        <taxon>Chordata</taxon>
        <taxon>Craniata</taxon>
        <taxon>Vertebrata</taxon>
        <taxon>Euteleostomi</taxon>
        <taxon>Mammalia</taxon>
        <taxon>Eutheria</taxon>
        <taxon>Laurasiatheria</taxon>
        <taxon>Artiodactyla</taxon>
        <taxon>Whippomorpha</taxon>
        <taxon>Cetacea</taxon>
        <taxon>Mysticeti</taxon>
        <taxon>Eschrichtiidae</taxon>
        <taxon>Eschrichtius</taxon>
    </lineage>
</organism>
<accession>A0AB34GVM3</accession>
<dbReference type="AlphaFoldDB" id="A0AB34GVM3"/>
<feature type="compositionally biased region" description="Basic and acidic residues" evidence="1">
    <location>
        <begin position="129"/>
        <end position="154"/>
    </location>
</feature>
<evidence type="ECO:0000313" key="2">
    <source>
        <dbReference type="EMBL" id="KAJ8784532.1"/>
    </source>
</evidence>
<evidence type="ECO:0000256" key="1">
    <source>
        <dbReference type="SAM" id="MobiDB-lite"/>
    </source>
</evidence>
<name>A0AB34GVM3_ESCRO</name>
<protein>
    <submittedName>
        <fullName evidence="2">Uncharacterized protein</fullName>
    </submittedName>
</protein>
<comment type="caution">
    <text evidence="2">The sequence shown here is derived from an EMBL/GenBank/DDBJ whole genome shotgun (WGS) entry which is preliminary data.</text>
</comment>
<dbReference type="EMBL" id="JAIQCJ010002046">
    <property type="protein sequence ID" value="KAJ8784532.1"/>
    <property type="molecule type" value="Genomic_DNA"/>
</dbReference>
<evidence type="ECO:0000313" key="3">
    <source>
        <dbReference type="Proteomes" id="UP001159641"/>
    </source>
</evidence>
<sequence length="168" mass="18774">MYERRDWVCKDREQHEEMMDYLSSLGAQQLGPCRLSSFPVRRGVQGRSPVPLRSPDGEQGAAEKPGQAPHTIQQITASSTQRKRVMLAVCKHNRGAYRFFREALQCEIADSPPSVSGCYSNGVLSRRTKCGDSQHSHAGEEQEARTEQREEDAVRSPGGCLGTRRMLP</sequence>
<proteinExistence type="predicted"/>
<gene>
    <name evidence="2" type="ORF">J1605_008184</name>
</gene>
<feature type="region of interest" description="Disordered" evidence="1">
    <location>
        <begin position="40"/>
        <end position="71"/>
    </location>
</feature>
<reference evidence="2 3" key="1">
    <citation type="submission" date="2022-11" db="EMBL/GenBank/DDBJ databases">
        <title>Whole genome sequence of Eschrichtius robustus ER-17-0199.</title>
        <authorList>
            <person name="Bruniche-Olsen A."/>
            <person name="Black A.N."/>
            <person name="Fields C.J."/>
            <person name="Walden K."/>
            <person name="Dewoody J.A."/>
        </authorList>
    </citation>
    <scope>NUCLEOTIDE SEQUENCE [LARGE SCALE GENOMIC DNA]</scope>
    <source>
        <strain evidence="2">ER-17-0199</strain>
        <tissue evidence="2">Blubber</tissue>
    </source>
</reference>
<keyword evidence="3" id="KW-1185">Reference proteome</keyword>
<dbReference type="Proteomes" id="UP001159641">
    <property type="component" value="Unassembled WGS sequence"/>
</dbReference>